<dbReference type="OrthoDB" id="5973346at2759"/>
<keyword evidence="7" id="KW-0999">Mitochondrion inner membrane</keyword>
<comment type="function">
    <text evidence="7">Component of the MICOS complex, a large protein complex of the mitochondrial inner membrane that plays crucial roles in the maintenance of crista junctions, inner membrane architecture, and formation of contact sites to the outer membrane.</text>
</comment>
<keyword evidence="10" id="KW-1185">Reference proteome</keyword>
<dbReference type="GO" id="GO:0061617">
    <property type="term" value="C:MICOS complex"/>
    <property type="evidence" value="ECO:0007669"/>
    <property type="project" value="UniProtKB-UniRule"/>
</dbReference>
<sequence length="192" mass="21125">MADKSTEENTIKIGELPIYSTPVTQVEYKFVPEEVGAFQQGVSEVRKSVWTYLESIQETTDTLKRKWNVSKAHTNEMIHYIQDDPAILPRVSVITVAGLGGIIAGSRGGILRKILFSGTAITAAAALCYPREAIALSNEVYDIGYNAVKPLWESAVDKSEEAVNKIKKSDGNNSSQKAQYSSRFISEMPSFS</sequence>
<name>V4AAS6_LOTGI</name>
<reference evidence="9 10" key="1">
    <citation type="journal article" date="2013" name="Nature">
        <title>Insights into bilaterian evolution from three spiralian genomes.</title>
        <authorList>
            <person name="Simakov O."/>
            <person name="Marletaz F."/>
            <person name="Cho S.J."/>
            <person name="Edsinger-Gonzales E."/>
            <person name="Havlak P."/>
            <person name="Hellsten U."/>
            <person name="Kuo D.H."/>
            <person name="Larsson T."/>
            <person name="Lv J."/>
            <person name="Arendt D."/>
            <person name="Savage R."/>
            <person name="Osoegawa K."/>
            <person name="de Jong P."/>
            <person name="Grimwood J."/>
            <person name="Chapman J.A."/>
            <person name="Shapiro H."/>
            <person name="Aerts A."/>
            <person name="Otillar R.P."/>
            <person name="Terry A.Y."/>
            <person name="Boore J.L."/>
            <person name="Grigoriev I.V."/>
            <person name="Lindberg D.R."/>
            <person name="Seaver E.C."/>
            <person name="Weisblat D.A."/>
            <person name="Putnam N.H."/>
            <person name="Rokhsar D.S."/>
        </authorList>
    </citation>
    <scope>NUCLEOTIDE SEQUENCE [LARGE SCALE GENOMIC DNA]</scope>
</reference>
<dbReference type="GeneID" id="20249383"/>
<evidence type="ECO:0000256" key="4">
    <source>
        <dbReference type="ARBA" id="ARBA00022989"/>
    </source>
</evidence>
<evidence type="ECO:0000256" key="6">
    <source>
        <dbReference type="ARBA" id="ARBA00023136"/>
    </source>
</evidence>
<evidence type="ECO:0000313" key="10">
    <source>
        <dbReference type="Proteomes" id="UP000030746"/>
    </source>
</evidence>
<gene>
    <name evidence="9" type="ORF">LOTGIDRAFT_233865</name>
</gene>
<dbReference type="InterPro" id="IPR019166">
    <property type="entry name" value="MIC26/MIC27"/>
</dbReference>
<dbReference type="RefSeq" id="XP_009059060.1">
    <property type="nucleotide sequence ID" value="XM_009060812.1"/>
</dbReference>
<dbReference type="OMA" id="AEQTWYS"/>
<comment type="subunit">
    <text evidence="7">Component of the mitochondrial contact site and cristae organizing system (MICOS) complex.</text>
</comment>
<dbReference type="HOGENOM" id="CLU_1416627_0_0_1"/>
<organism evidence="9 10">
    <name type="scientific">Lottia gigantea</name>
    <name type="common">Giant owl limpet</name>
    <dbReference type="NCBI Taxonomy" id="225164"/>
    <lineage>
        <taxon>Eukaryota</taxon>
        <taxon>Metazoa</taxon>
        <taxon>Spiralia</taxon>
        <taxon>Lophotrochozoa</taxon>
        <taxon>Mollusca</taxon>
        <taxon>Gastropoda</taxon>
        <taxon>Patellogastropoda</taxon>
        <taxon>Lottioidea</taxon>
        <taxon>Lottiidae</taxon>
        <taxon>Lottia</taxon>
    </lineage>
</organism>
<evidence type="ECO:0000256" key="2">
    <source>
        <dbReference type="ARBA" id="ARBA00010904"/>
    </source>
</evidence>
<feature type="region of interest" description="Disordered" evidence="8">
    <location>
        <begin position="165"/>
        <end position="192"/>
    </location>
</feature>
<dbReference type="InterPro" id="IPR033182">
    <property type="entry name" value="MIC26/MIC27_animal"/>
</dbReference>
<dbReference type="EMBL" id="KB202444">
    <property type="protein sequence ID" value="ESO90391.1"/>
    <property type="molecule type" value="Genomic_DNA"/>
</dbReference>
<dbReference type="Pfam" id="PF09769">
    <property type="entry name" value="ApoO"/>
    <property type="match status" value="1"/>
</dbReference>
<dbReference type="AlphaFoldDB" id="V4AAS6"/>
<dbReference type="PANTHER" id="PTHR14564">
    <property type="entry name" value="MICOS COMPLEX SUBUNIT MIC26 / MIC27 FAMILY MEMBER"/>
    <property type="match status" value="1"/>
</dbReference>
<accession>V4AAS6</accession>
<proteinExistence type="inferred from homology"/>
<feature type="compositionally biased region" description="Polar residues" evidence="8">
    <location>
        <begin position="171"/>
        <end position="192"/>
    </location>
</feature>
<protein>
    <recommendedName>
        <fullName evidence="7">MICOS complex subunit</fullName>
    </recommendedName>
</protein>
<keyword evidence="3" id="KW-0812">Transmembrane</keyword>
<dbReference type="Proteomes" id="UP000030746">
    <property type="component" value="Unassembled WGS sequence"/>
</dbReference>
<comment type="similarity">
    <text evidence="2">Belongs to the apolipoprotein O/MICOS complex subunit Mic27 family.</text>
</comment>
<keyword evidence="4" id="KW-1133">Transmembrane helix</keyword>
<dbReference type="STRING" id="225164.V4AAS6"/>
<keyword evidence="6" id="KW-0472">Membrane</keyword>
<evidence type="ECO:0000256" key="1">
    <source>
        <dbReference type="ARBA" id="ARBA00004325"/>
    </source>
</evidence>
<evidence type="ECO:0000313" key="9">
    <source>
        <dbReference type="EMBL" id="ESO90391.1"/>
    </source>
</evidence>
<dbReference type="KEGG" id="lgi:LOTGIDRAFT_233865"/>
<dbReference type="GO" id="GO:0042407">
    <property type="term" value="P:cristae formation"/>
    <property type="evidence" value="ECO:0007669"/>
    <property type="project" value="InterPro"/>
</dbReference>
<evidence type="ECO:0000256" key="3">
    <source>
        <dbReference type="ARBA" id="ARBA00022692"/>
    </source>
</evidence>
<evidence type="ECO:0000256" key="5">
    <source>
        <dbReference type="ARBA" id="ARBA00023128"/>
    </source>
</evidence>
<evidence type="ECO:0000256" key="8">
    <source>
        <dbReference type="SAM" id="MobiDB-lite"/>
    </source>
</evidence>
<keyword evidence="5 7" id="KW-0496">Mitochondrion</keyword>
<evidence type="ECO:0000256" key="7">
    <source>
        <dbReference type="RuleBase" id="RU363021"/>
    </source>
</evidence>
<comment type="subcellular location">
    <subcellularLocation>
        <location evidence="7">Mitochondrion inner membrane</location>
    </subcellularLocation>
    <subcellularLocation>
        <location evidence="1">Mitochondrion membrane</location>
    </subcellularLocation>
</comment>
<dbReference type="CTD" id="20249383"/>